<evidence type="ECO:0000256" key="3">
    <source>
        <dbReference type="ARBA" id="ARBA00022723"/>
    </source>
</evidence>
<evidence type="ECO:0000313" key="8">
    <source>
        <dbReference type="EMBL" id="MBG0780371.1"/>
    </source>
</evidence>
<dbReference type="InterPro" id="IPR051555">
    <property type="entry name" value="FDH_Electron_Transfer_Unit"/>
</dbReference>
<comment type="subcellular location">
    <subcellularLocation>
        <location evidence="1">Cell envelope</location>
    </subcellularLocation>
</comment>
<reference evidence="8" key="1">
    <citation type="submission" date="2020-07" db="EMBL/GenBank/DDBJ databases">
        <title>Severe corrosion of carbon steel in oil field produced water can be linked to methanogenic archaea containing a special type of NiFe hydrogenase.</title>
        <authorList>
            <person name="Lahme S."/>
            <person name="Mand J."/>
            <person name="Longwell J."/>
            <person name="Smith R."/>
            <person name="Enning D."/>
        </authorList>
    </citation>
    <scope>NUCLEOTIDE SEQUENCE</scope>
    <source>
        <strain evidence="8">MIC098Bin6</strain>
    </source>
</reference>
<comment type="caution">
    <text evidence="8">The sequence shown here is derived from an EMBL/GenBank/DDBJ whole genome shotgun (WGS) entry which is preliminary data.</text>
</comment>
<dbReference type="Pfam" id="PF13247">
    <property type="entry name" value="Fer4_11"/>
    <property type="match status" value="1"/>
</dbReference>
<evidence type="ECO:0000313" key="9">
    <source>
        <dbReference type="Proteomes" id="UP000706172"/>
    </source>
</evidence>
<evidence type="ECO:0000256" key="6">
    <source>
        <dbReference type="ARBA" id="ARBA00023014"/>
    </source>
</evidence>
<keyword evidence="2" id="KW-0004">4Fe-4S</keyword>
<dbReference type="InterPro" id="IPR017896">
    <property type="entry name" value="4Fe4S_Fe-S-bd"/>
</dbReference>
<name>A0A931CX85_9BACT</name>
<evidence type="ECO:0000256" key="1">
    <source>
        <dbReference type="ARBA" id="ARBA00004196"/>
    </source>
</evidence>
<accession>A0A931CX85</accession>
<dbReference type="EMBL" id="JACCQK010000698">
    <property type="protein sequence ID" value="MBG0780371.1"/>
    <property type="molecule type" value="Genomic_DNA"/>
</dbReference>
<keyword evidence="3" id="KW-0479">Metal-binding</keyword>
<organism evidence="8 9">
    <name type="scientific">Desulfotignum balticum</name>
    <dbReference type="NCBI Taxonomy" id="115781"/>
    <lineage>
        <taxon>Bacteria</taxon>
        <taxon>Pseudomonadati</taxon>
        <taxon>Thermodesulfobacteriota</taxon>
        <taxon>Desulfobacteria</taxon>
        <taxon>Desulfobacterales</taxon>
        <taxon>Desulfobacteraceae</taxon>
        <taxon>Desulfotignum</taxon>
    </lineage>
</organism>
<dbReference type="Proteomes" id="UP000706172">
    <property type="component" value="Unassembled WGS sequence"/>
</dbReference>
<feature type="domain" description="4Fe-4S ferredoxin-type" evidence="7">
    <location>
        <begin position="3"/>
        <end position="33"/>
    </location>
</feature>
<dbReference type="GO" id="GO:0051539">
    <property type="term" value="F:4 iron, 4 sulfur cluster binding"/>
    <property type="evidence" value="ECO:0007669"/>
    <property type="project" value="UniProtKB-KW"/>
</dbReference>
<sequence>MTKAILIDTTLCTACRACQVACKQWHDLPAEKTTNMGSFQNPQDLSARTYKLVRMTETVIDNRVQWLFFPDQCRHCLDAPCLSMAVDERAIYRDDMTGAILYTQNTRHLDPEEINVSCPYDIPRAGSDGTIAKCDFCNDRIHNGLKPACVTACPTGAMQFGDREDILSMADDRLKRVRKKFPNASLLNPDAVSVIYLVAFDPSLYSDYAVAQAHPGRGGISRSVALRKMMGPVARMMHIG</sequence>
<gene>
    <name evidence="8" type="ORF">H0S81_10655</name>
</gene>
<dbReference type="SUPFAM" id="SSF54862">
    <property type="entry name" value="4Fe-4S ferredoxins"/>
    <property type="match status" value="1"/>
</dbReference>
<evidence type="ECO:0000256" key="2">
    <source>
        <dbReference type="ARBA" id="ARBA00022485"/>
    </source>
</evidence>
<dbReference type="Gene3D" id="3.30.70.20">
    <property type="match status" value="2"/>
</dbReference>
<dbReference type="PANTHER" id="PTHR43545">
    <property type="entry name" value="FORMATE DEHYDROGENASE, NITRATE-INDUCIBLE, IRON-SULFUR SUBUNIT"/>
    <property type="match status" value="1"/>
</dbReference>
<keyword evidence="5" id="KW-0408">Iron</keyword>
<dbReference type="AlphaFoldDB" id="A0A931CX85"/>
<dbReference type="GO" id="GO:0045333">
    <property type="term" value="P:cellular respiration"/>
    <property type="evidence" value="ECO:0007669"/>
    <property type="project" value="InterPro"/>
</dbReference>
<keyword evidence="6" id="KW-0411">Iron-sulfur</keyword>
<dbReference type="InterPro" id="IPR014603">
    <property type="entry name" value="Formate_DH_Fe-S_su"/>
</dbReference>
<dbReference type="PANTHER" id="PTHR43545:SF4">
    <property type="entry name" value="IRON-SULFUR PROTEIN"/>
    <property type="match status" value="1"/>
</dbReference>
<proteinExistence type="predicted"/>
<dbReference type="GO" id="GO:0030313">
    <property type="term" value="C:cell envelope"/>
    <property type="evidence" value="ECO:0007669"/>
    <property type="project" value="UniProtKB-SubCell"/>
</dbReference>
<keyword evidence="4" id="KW-0677">Repeat</keyword>
<dbReference type="GO" id="GO:0015944">
    <property type="term" value="P:formate oxidation"/>
    <property type="evidence" value="ECO:0007669"/>
    <property type="project" value="InterPro"/>
</dbReference>
<dbReference type="GO" id="GO:0046872">
    <property type="term" value="F:metal ion binding"/>
    <property type="evidence" value="ECO:0007669"/>
    <property type="project" value="UniProtKB-KW"/>
</dbReference>
<dbReference type="PROSITE" id="PS51379">
    <property type="entry name" value="4FE4S_FER_2"/>
    <property type="match status" value="1"/>
</dbReference>
<evidence type="ECO:0000256" key="4">
    <source>
        <dbReference type="ARBA" id="ARBA00022737"/>
    </source>
</evidence>
<dbReference type="PIRSF" id="PIRSF036298">
    <property type="entry name" value="FDH_4Fe4S"/>
    <property type="match status" value="1"/>
</dbReference>
<protein>
    <submittedName>
        <fullName evidence="8">4Fe-4S dicluster domain-containing protein</fullName>
    </submittedName>
</protein>
<evidence type="ECO:0000259" key="7">
    <source>
        <dbReference type="PROSITE" id="PS51379"/>
    </source>
</evidence>
<evidence type="ECO:0000256" key="5">
    <source>
        <dbReference type="ARBA" id="ARBA00023004"/>
    </source>
</evidence>